<dbReference type="Proteomes" id="UP000253324">
    <property type="component" value="Unassembled WGS sequence"/>
</dbReference>
<feature type="chain" id="PRO_5016686398" evidence="1">
    <location>
        <begin position="25"/>
        <end position="132"/>
    </location>
</feature>
<comment type="caution">
    <text evidence="2">The sequence shown here is derived from an EMBL/GenBank/DDBJ whole genome shotgun (WGS) entry which is preliminary data.</text>
</comment>
<evidence type="ECO:0000313" key="2">
    <source>
        <dbReference type="EMBL" id="RCW82022.1"/>
    </source>
</evidence>
<keyword evidence="3" id="KW-1185">Reference proteome</keyword>
<gene>
    <name evidence="2" type="ORF">C7476_109204</name>
</gene>
<accession>A0A368YP63</accession>
<dbReference type="AlphaFoldDB" id="A0A368YP63"/>
<feature type="signal peptide" evidence="1">
    <location>
        <begin position="1"/>
        <end position="24"/>
    </location>
</feature>
<protein>
    <submittedName>
        <fullName evidence="2">Uncharacterized protein</fullName>
    </submittedName>
</protein>
<proteinExistence type="predicted"/>
<dbReference type="OrthoDB" id="8078891at2"/>
<evidence type="ECO:0000256" key="1">
    <source>
        <dbReference type="SAM" id="SignalP"/>
    </source>
</evidence>
<evidence type="ECO:0000313" key="3">
    <source>
        <dbReference type="Proteomes" id="UP000253324"/>
    </source>
</evidence>
<dbReference type="RefSeq" id="WP_114431039.1">
    <property type="nucleotide sequence ID" value="NZ_QPJM01000009.1"/>
</dbReference>
<name>A0A368YP63_9HYPH</name>
<organism evidence="2 3">
    <name type="scientific">Phyllobacterium bourgognense</name>
    <dbReference type="NCBI Taxonomy" id="314236"/>
    <lineage>
        <taxon>Bacteria</taxon>
        <taxon>Pseudomonadati</taxon>
        <taxon>Pseudomonadota</taxon>
        <taxon>Alphaproteobacteria</taxon>
        <taxon>Hyphomicrobiales</taxon>
        <taxon>Phyllobacteriaceae</taxon>
        <taxon>Phyllobacterium</taxon>
    </lineage>
</organism>
<sequence length="132" mass="13888">MNNYIAKIGVAAVILAMGTTASMAQNQWTKIGNGPTYEMADAQCNLMAMGAQQGQFAMGSASFVAGAAIGNAIGNAIRVAYVKKQCMTMQGWKWMPVEATKVAVVNGKKVAVRNPNGKKTAEICVRNPASCQ</sequence>
<dbReference type="EMBL" id="QPJM01000009">
    <property type="protein sequence ID" value="RCW82022.1"/>
    <property type="molecule type" value="Genomic_DNA"/>
</dbReference>
<reference evidence="2 3" key="1">
    <citation type="submission" date="2018-07" db="EMBL/GenBank/DDBJ databases">
        <title>Genomic Encyclopedia of Type Strains, Phase III (KMG-III): the genomes of soil and plant-associated and newly described type strains.</title>
        <authorList>
            <person name="Whitman W."/>
        </authorList>
    </citation>
    <scope>NUCLEOTIDE SEQUENCE [LARGE SCALE GENOMIC DNA]</scope>
    <source>
        <strain evidence="2 3">31-25a</strain>
    </source>
</reference>
<keyword evidence="1" id="KW-0732">Signal</keyword>